<keyword evidence="4" id="KW-1185">Reference proteome</keyword>
<feature type="domain" description="PKD" evidence="2">
    <location>
        <begin position="1178"/>
        <end position="1231"/>
    </location>
</feature>
<dbReference type="InterPro" id="IPR045828">
    <property type="entry name" value="PKD_Bacteroidetes"/>
</dbReference>
<dbReference type="InterPro" id="IPR035986">
    <property type="entry name" value="PKD_dom_sf"/>
</dbReference>
<comment type="caution">
    <text evidence="3">The sequence shown here is derived from an EMBL/GenBank/DDBJ whole genome shotgun (WGS) entry which is preliminary data.</text>
</comment>
<keyword evidence="1" id="KW-0732">Signal</keyword>
<gene>
    <name evidence="3" type="ORF">IDJ76_03730</name>
</gene>
<proteinExistence type="predicted"/>
<dbReference type="CDD" id="cd00146">
    <property type="entry name" value="PKD"/>
    <property type="match status" value="2"/>
</dbReference>
<evidence type="ECO:0000259" key="2">
    <source>
        <dbReference type="PROSITE" id="PS50093"/>
    </source>
</evidence>
<dbReference type="Pfam" id="PF13585">
    <property type="entry name" value="CHU_C"/>
    <property type="match status" value="1"/>
</dbReference>
<dbReference type="Pfam" id="PF19406">
    <property type="entry name" value="PKD_5"/>
    <property type="match status" value="2"/>
</dbReference>
<dbReference type="InterPro" id="IPR013783">
    <property type="entry name" value="Ig-like_fold"/>
</dbReference>
<dbReference type="EMBL" id="JACWMX010000001">
    <property type="protein sequence ID" value="MBD1392200.1"/>
    <property type="molecule type" value="Genomic_DNA"/>
</dbReference>
<reference evidence="3" key="1">
    <citation type="submission" date="2020-09" db="EMBL/GenBank/DDBJ databases">
        <title>Novel species of Mucilaginibacter isolated from a glacier on the Tibetan Plateau.</title>
        <authorList>
            <person name="Liu Q."/>
            <person name="Xin Y.-H."/>
        </authorList>
    </citation>
    <scope>NUCLEOTIDE SEQUENCE</scope>
    <source>
        <strain evidence="3">ZB1P21</strain>
    </source>
</reference>
<name>A0A926RZU0_9SPHI</name>
<organism evidence="3 4">
    <name type="scientific">Mucilaginibacter glaciei</name>
    <dbReference type="NCBI Taxonomy" id="2772109"/>
    <lineage>
        <taxon>Bacteria</taxon>
        <taxon>Pseudomonadati</taxon>
        <taxon>Bacteroidota</taxon>
        <taxon>Sphingobacteriia</taxon>
        <taxon>Sphingobacteriales</taxon>
        <taxon>Sphingobacteriaceae</taxon>
        <taxon>Mucilaginibacter</taxon>
    </lineage>
</organism>
<feature type="chain" id="PRO_5037320792" evidence="1">
    <location>
        <begin position="23"/>
        <end position="1732"/>
    </location>
</feature>
<dbReference type="InterPro" id="IPR022409">
    <property type="entry name" value="PKD/Chitinase_dom"/>
</dbReference>
<feature type="domain" description="PKD" evidence="2">
    <location>
        <begin position="1563"/>
        <end position="1621"/>
    </location>
</feature>
<dbReference type="Proteomes" id="UP000619078">
    <property type="component" value="Unassembled WGS sequence"/>
</dbReference>
<accession>A0A926RZU0</accession>
<evidence type="ECO:0000256" key="1">
    <source>
        <dbReference type="SAM" id="SignalP"/>
    </source>
</evidence>
<sequence>MVKNFTKNLFFLVLICFSFCSATYGQTITIQNFDIGPYGPGSTISAPFHLNNASGCLNSTNIFNLYLSDATGDFTSETLIGSYTSFYGSFVNGIIPSTAPAGVAYRVRIKTTNPGSTSAASAPFAIGVLSGTTASVSSSSVNTANPEVFGACLGAANEAYSFINKSTSGTLAAPATVNFYNELAQADEGTFPLNKTFNAKTAHYTVFVKAISATGVVGTKSYLLMNNVINNSFGASGSTTVCLSGGNSLTYNVDITSANGIQNNYPGLTYQVSWGDGGRPDTYTLCDIVNGSGKISHLYLTSSCGLLVNGQANVFEVDLQPISSFCGKVVTQVTGYAKVLAPPLNRFIVPPAACVNTPVTIQNISTAGQDPNSTTLDCQNINGRYTWSVDGNPIYTDYDIRQPFVYPFTTVGTHNITLRLQNTNGLCAAPDLEKTICVQNTPVSDFNFTSTTTCVGSALTPVNTSTNPTTCVVNPYRWTVTGPAPVTYGSGTDATSAIPNFIFSLPGTYNVVLEIIAPGCGTITSAAKTVTVNSSPIASLSPDITLCGNGGTFTFDTNPSVTRSILAGTINTLPTTYLWTVTSSNGGTYTFTGGTNANSRFPQIIFDNYASYNVTVVHTNNCGSATASQNITFQPAPNVNAGPDQTICEGSIATLAATVSGTITSQQWVGGTGTFSPDRNTLNATYTPSAAEITAGKALLTLRVTTPVPAPCNSIDDNIVINITKKDNVTSPATQIVCNGQNFNYIITATNPLTTFAWTTALTSGSASGFGASGSGSVINDLINNNHPTTDAVVTYKIVPTTAGCPGNTFTLTVSVKALPLITATVANPVICSNQPAGITFNSNQTGTTYIWSSVASAGISGNSTQTVATGTGSIQDLLTNTGTAPGTVTYSITPLNSICASAPITVSITVLPAPITSVPGPDAQICNTPIYTLQGNNPVPGTGKWTLVSGQTGVVFSDDTKPNATVSGLLPGNVYQFKWSITSSATCAPSSNIVTVTDAAETVGGILSGASTVCAGNNVGAIVLAGQTGAVLRWESSIDGGTTWIQIANGTNILNYLNLIQTTQYRAVVQNSVCSIKVSALATITVNPPAVIAAAGSDFTACNAAVITLTGNSPSPFTGVWTQTGGPAVIIVNPSSAQTQVKGLLGGNIYKFTWTIKGLPPCADNGDEIIVTNTKDVTAAFTANRSSGCGPQTITFTNTSTSLTGTTFAWDFGDGTPPSAAVSPIHTFAARTDGKEAVYNVTLNIVGNCVPHPPATLAVSISPLVPVAAILPDDLNGCGAFVLNVQNASPGNNPQYDFYLYRGATLVQHIVKTDKTDATFNAISVSVITNYRLYMVVTDKCGTTAKTTDIPITISPASFRPQTFVKNSVNRGCAPFSATFVNNSSGGDTFAYNIYDAANKLIETLPASKADFNYVFANVGTYYVTLSGTDYCTTLESTPKVRIDVFSTPQPNFKPDVTIGCTHLKVTFTNLTTADAATPASSLVYDWDFGDGTHSSAYNPAPHTYGFGNSPYTVTLTVTNSSSLCTNVAVKSNLITVNSPPNVAFTAKQGLVTEIPNYRFDFVDQTIGTPVAWNWNFGDGDLSNSQNPAHTYADTGKYVVTLRVTNVLGCDSTIKQTVQIKGVPGQLYLPNAFTPDGLSNELKVFTVKGSGLLKWNLQIYNNWGQLVWQTNKLNSQGQPIDSWDGTFKGQPAPQGVYIWQASATFINGTEWKGMSYNSSLPKRSGSIHLIR</sequence>
<dbReference type="SMART" id="SM00089">
    <property type="entry name" value="PKD"/>
    <property type="match status" value="5"/>
</dbReference>
<evidence type="ECO:0000313" key="3">
    <source>
        <dbReference type="EMBL" id="MBD1392200.1"/>
    </source>
</evidence>
<dbReference type="PROSITE" id="PS50093">
    <property type="entry name" value="PKD"/>
    <property type="match status" value="3"/>
</dbReference>
<feature type="signal peptide" evidence="1">
    <location>
        <begin position="1"/>
        <end position="22"/>
    </location>
</feature>
<protein>
    <submittedName>
        <fullName evidence="3">PKD domain-containing protein</fullName>
    </submittedName>
</protein>
<dbReference type="Pfam" id="PF18911">
    <property type="entry name" value="PKD_4"/>
    <property type="match status" value="2"/>
</dbReference>
<dbReference type="RefSeq" id="WP_191160844.1">
    <property type="nucleotide sequence ID" value="NZ_JACWMX010000001.1"/>
</dbReference>
<dbReference type="InterPro" id="IPR000601">
    <property type="entry name" value="PKD_dom"/>
</dbReference>
<evidence type="ECO:0000313" key="4">
    <source>
        <dbReference type="Proteomes" id="UP000619078"/>
    </source>
</evidence>
<dbReference type="Gene3D" id="2.60.40.10">
    <property type="entry name" value="Immunoglobulins"/>
    <property type="match status" value="7"/>
</dbReference>
<feature type="domain" description="PKD" evidence="2">
    <location>
        <begin position="1450"/>
        <end position="1524"/>
    </location>
</feature>
<dbReference type="SUPFAM" id="SSF49299">
    <property type="entry name" value="PKD domain"/>
    <property type="match status" value="3"/>
</dbReference>